<evidence type="ECO:0000313" key="2">
    <source>
        <dbReference type="Proteomes" id="UP000199110"/>
    </source>
</evidence>
<reference evidence="1 2" key="1">
    <citation type="submission" date="2016-10" db="EMBL/GenBank/DDBJ databases">
        <authorList>
            <person name="de Groot N.N."/>
        </authorList>
    </citation>
    <scope>NUCLEOTIDE SEQUENCE [LARGE SCALE GENOMIC DNA]</scope>
    <source>
        <strain evidence="1 2">DSM 19073</strain>
    </source>
</reference>
<dbReference type="EMBL" id="FORA01000004">
    <property type="protein sequence ID" value="SFJ57268.1"/>
    <property type="molecule type" value="Genomic_DNA"/>
</dbReference>
<sequence length="97" mass="11361">MAIKRDRKWLNYYFCYVLCIDFFLQLPNDFFEWLIRFLLAKPTVNHFRMNKISFPIKNIGGNEVTRTTFFTGELNINPVAISLGRLADVLKVIVVGD</sequence>
<accession>A0A1I3SEU0</accession>
<proteinExistence type="predicted"/>
<dbReference type="STRING" id="390807.SAMN04488095_3130"/>
<protein>
    <submittedName>
        <fullName evidence="1">Uncharacterized protein</fullName>
    </submittedName>
</protein>
<evidence type="ECO:0000313" key="1">
    <source>
        <dbReference type="EMBL" id="SFJ57268.1"/>
    </source>
</evidence>
<dbReference type="Proteomes" id="UP000199110">
    <property type="component" value="Unassembled WGS sequence"/>
</dbReference>
<name>A0A1I3SEU0_9RHOB</name>
<gene>
    <name evidence="1" type="ORF">SAMN04488095_3130</name>
</gene>
<organism evidence="1 2">
    <name type="scientific">Jannaschia pohangensis</name>
    <dbReference type="NCBI Taxonomy" id="390807"/>
    <lineage>
        <taxon>Bacteria</taxon>
        <taxon>Pseudomonadati</taxon>
        <taxon>Pseudomonadota</taxon>
        <taxon>Alphaproteobacteria</taxon>
        <taxon>Rhodobacterales</taxon>
        <taxon>Roseobacteraceae</taxon>
        <taxon>Jannaschia</taxon>
    </lineage>
</organism>
<dbReference type="AlphaFoldDB" id="A0A1I3SEU0"/>
<keyword evidence="2" id="KW-1185">Reference proteome</keyword>